<evidence type="ECO:0000256" key="4">
    <source>
        <dbReference type="ARBA" id="ARBA00014657"/>
    </source>
</evidence>
<feature type="active site" description="For beta-ketoacyl synthase activity" evidence="12">
    <location>
        <position position="162"/>
    </location>
</feature>
<gene>
    <name evidence="15" type="primary">fabF</name>
    <name evidence="15" type="ORF">NET02_14180</name>
</gene>
<comment type="similarity">
    <text evidence="2 11 13">Belongs to the thiolase-like superfamily. Beta-ketoacyl-ACP synthases family.</text>
</comment>
<dbReference type="SUPFAM" id="SSF53901">
    <property type="entry name" value="Thiolase-like"/>
    <property type="match status" value="2"/>
</dbReference>
<keyword evidence="6 11" id="KW-0808">Transferase</keyword>
<dbReference type="FunFam" id="3.40.47.10:FF:000029">
    <property type="entry name" value="3-oxoacyl-[acyl-carrier-protein] synthase 1"/>
    <property type="match status" value="1"/>
</dbReference>
<proteinExistence type="inferred from homology"/>
<evidence type="ECO:0000313" key="16">
    <source>
        <dbReference type="Proteomes" id="UP001165306"/>
    </source>
</evidence>
<keyword evidence="10 11" id="KW-0012">Acyltransferase</keyword>
<evidence type="ECO:0000256" key="12">
    <source>
        <dbReference type="PIRSR" id="PIRSR000447-1"/>
    </source>
</evidence>
<evidence type="ECO:0000256" key="5">
    <source>
        <dbReference type="ARBA" id="ARBA00022516"/>
    </source>
</evidence>
<comment type="catalytic activity">
    <reaction evidence="11">
        <text>(9Z)-hexadecenoyl-[ACP] + malonyl-[ACP] + H(+) = 3-oxo-(11Z)-octadecenoyl-[ACP] + holo-[ACP] + CO2</text>
        <dbReference type="Rhea" id="RHEA:55040"/>
        <dbReference type="Rhea" id="RHEA-COMP:9623"/>
        <dbReference type="Rhea" id="RHEA-COMP:9685"/>
        <dbReference type="Rhea" id="RHEA-COMP:10800"/>
        <dbReference type="Rhea" id="RHEA-COMP:14074"/>
        <dbReference type="ChEBI" id="CHEBI:15378"/>
        <dbReference type="ChEBI" id="CHEBI:16526"/>
        <dbReference type="ChEBI" id="CHEBI:64479"/>
        <dbReference type="ChEBI" id="CHEBI:78449"/>
        <dbReference type="ChEBI" id="CHEBI:83989"/>
        <dbReference type="ChEBI" id="CHEBI:138538"/>
        <dbReference type="EC" id="2.3.1.179"/>
    </reaction>
</comment>
<name>A0AA41WCF9_9BACT</name>
<sequence>MHRVVVTGLGVITPLGLDIETFWSRLLNGESGIDRISSFDPSDLEVQIAAEVKGFDPKDFMDFKAARRMDRFAQFAVAAAGQAIQDAGLAITPENAQRIGVMLNTGGGGIHSMVREVLNFYQRGPSRVSPFFVPMFAPNMGACQISIVYGITGPIMASVAACAAGTQAFVDALRMLRLGEIDVMIAGGTEAGLEPVAVTAFANMGALSRRNDQPQKASRPFDRDRDGFVFGEGCAVMVLETEEHARRRDARIYCELIGGAVTGDAFHISAPAPNGAGAARAMELALADARTRPDEIDYICAHGTSTPLNDVSETVAIKTTFGEHAYRVAISSPKSMIGHLVGAAGAVSGVVCALAIRDNIVPPTINLENPDPECDLDYVPNVARRMRVNAAIANAFGFGGQNAVAVFRRYED</sequence>
<keyword evidence="5 11" id="KW-0444">Lipid biosynthesis</keyword>
<dbReference type="RefSeq" id="WP_284058086.1">
    <property type="nucleotide sequence ID" value="NZ_JAMSLR010000013.1"/>
</dbReference>
<dbReference type="EC" id="2.3.1.179" evidence="3 11"/>
<dbReference type="PANTHER" id="PTHR11712">
    <property type="entry name" value="POLYKETIDE SYNTHASE-RELATED"/>
    <property type="match status" value="1"/>
</dbReference>
<dbReference type="InterPro" id="IPR020841">
    <property type="entry name" value="PKS_Beta-ketoAc_synthase_dom"/>
</dbReference>
<evidence type="ECO:0000256" key="13">
    <source>
        <dbReference type="RuleBase" id="RU003694"/>
    </source>
</evidence>
<evidence type="ECO:0000256" key="2">
    <source>
        <dbReference type="ARBA" id="ARBA00008467"/>
    </source>
</evidence>
<evidence type="ECO:0000256" key="1">
    <source>
        <dbReference type="ARBA" id="ARBA00005194"/>
    </source>
</evidence>
<dbReference type="Gene3D" id="3.40.47.10">
    <property type="match status" value="1"/>
</dbReference>
<reference evidence="15" key="1">
    <citation type="submission" date="2022-06" db="EMBL/GenBank/DDBJ databases">
        <title>CFH 74404 Thermomicrobiaceae sp.</title>
        <authorList>
            <person name="Ming H."/>
            <person name="Li W.-J."/>
            <person name="Zhao Z."/>
        </authorList>
    </citation>
    <scope>NUCLEOTIDE SEQUENCE</scope>
    <source>
        <strain evidence="15">CFH 74404</strain>
    </source>
</reference>
<dbReference type="GO" id="GO:0004315">
    <property type="term" value="F:3-oxoacyl-[acyl-carrier-protein] synthase activity"/>
    <property type="evidence" value="ECO:0007669"/>
    <property type="project" value="UniProtKB-UniRule"/>
</dbReference>
<dbReference type="NCBIfam" id="TIGR03150">
    <property type="entry name" value="fabF"/>
    <property type="match status" value="1"/>
</dbReference>
<dbReference type="FunFam" id="3.40.47.10:FF:000018">
    <property type="entry name" value="3-oxoacyl-[acyl-carrier-protein] synthase 2"/>
    <property type="match status" value="1"/>
</dbReference>
<keyword evidence="8" id="KW-0443">Lipid metabolism</keyword>
<feature type="domain" description="Ketosynthase family 3 (KS3)" evidence="14">
    <location>
        <begin position="1"/>
        <end position="409"/>
    </location>
</feature>
<evidence type="ECO:0000256" key="9">
    <source>
        <dbReference type="ARBA" id="ARBA00023160"/>
    </source>
</evidence>
<dbReference type="EMBL" id="JAMSLR010000013">
    <property type="protein sequence ID" value="MCM8750297.1"/>
    <property type="molecule type" value="Genomic_DNA"/>
</dbReference>
<dbReference type="InterPro" id="IPR017568">
    <property type="entry name" value="3-oxoacyl-ACP_synth-2"/>
</dbReference>
<dbReference type="GO" id="GO:0005829">
    <property type="term" value="C:cytosol"/>
    <property type="evidence" value="ECO:0007669"/>
    <property type="project" value="TreeGrafter"/>
</dbReference>
<dbReference type="SMART" id="SM00825">
    <property type="entry name" value="PKS_KS"/>
    <property type="match status" value="1"/>
</dbReference>
<evidence type="ECO:0000313" key="15">
    <source>
        <dbReference type="EMBL" id="MCM8750297.1"/>
    </source>
</evidence>
<dbReference type="Pfam" id="PF02801">
    <property type="entry name" value="Ketoacyl-synt_C"/>
    <property type="match status" value="1"/>
</dbReference>
<keyword evidence="7" id="KW-0276">Fatty acid metabolism</keyword>
<evidence type="ECO:0000259" key="14">
    <source>
        <dbReference type="PROSITE" id="PS52004"/>
    </source>
</evidence>
<evidence type="ECO:0000256" key="8">
    <source>
        <dbReference type="ARBA" id="ARBA00023098"/>
    </source>
</evidence>
<evidence type="ECO:0000256" key="3">
    <source>
        <dbReference type="ARBA" id="ARBA00012356"/>
    </source>
</evidence>
<dbReference type="PROSITE" id="PS52004">
    <property type="entry name" value="KS3_2"/>
    <property type="match status" value="1"/>
</dbReference>
<comment type="catalytic activity">
    <reaction evidence="11">
        <text>a fatty acyl-[ACP] + malonyl-[ACP] + H(+) = a 3-oxoacyl-[ACP] + holo-[ACP] + CO2</text>
        <dbReference type="Rhea" id="RHEA:22836"/>
        <dbReference type="Rhea" id="RHEA-COMP:9623"/>
        <dbReference type="Rhea" id="RHEA-COMP:9685"/>
        <dbReference type="Rhea" id="RHEA-COMP:9916"/>
        <dbReference type="Rhea" id="RHEA-COMP:14125"/>
        <dbReference type="ChEBI" id="CHEBI:15378"/>
        <dbReference type="ChEBI" id="CHEBI:16526"/>
        <dbReference type="ChEBI" id="CHEBI:64479"/>
        <dbReference type="ChEBI" id="CHEBI:78449"/>
        <dbReference type="ChEBI" id="CHEBI:78776"/>
        <dbReference type="ChEBI" id="CHEBI:138651"/>
    </reaction>
</comment>
<protein>
    <recommendedName>
        <fullName evidence="4 11">3-oxoacyl-[acyl-carrier-protein] synthase 2</fullName>
        <ecNumber evidence="3 11">2.3.1.179</ecNumber>
    </recommendedName>
</protein>
<dbReference type="InterPro" id="IPR014030">
    <property type="entry name" value="Ketoacyl_synth_N"/>
</dbReference>
<accession>A0AA41WCF9</accession>
<evidence type="ECO:0000256" key="6">
    <source>
        <dbReference type="ARBA" id="ARBA00022679"/>
    </source>
</evidence>
<organism evidence="15 16">
    <name type="scientific">Thermalbibacter longus</name>
    <dbReference type="NCBI Taxonomy" id="2951981"/>
    <lineage>
        <taxon>Bacteria</taxon>
        <taxon>Pseudomonadati</taxon>
        <taxon>Thermomicrobiota</taxon>
        <taxon>Thermomicrobia</taxon>
        <taxon>Thermomicrobiales</taxon>
        <taxon>Thermomicrobiaceae</taxon>
        <taxon>Thermalbibacter</taxon>
    </lineage>
</organism>
<dbReference type="CDD" id="cd00834">
    <property type="entry name" value="KAS_I_II"/>
    <property type="match status" value="1"/>
</dbReference>
<dbReference type="Pfam" id="PF00109">
    <property type="entry name" value="ketoacyl-synt"/>
    <property type="match status" value="1"/>
</dbReference>
<keyword evidence="16" id="KW-1185">Reference proteome</keyword>
<comment type="caution">
    <text evidence="15">The sequence shown here is derived from an EMBL/GenBank/DDBJ whole genome shotgun (WGS) entry which is preliminary data.</text>
</comment>
<dbReference type="PANTHER" id="PTHR11712:SF336">
    <property type="entry name" value="3-OXOACYL-[ACYL-CARRIER-PROTEIN] SYNTHASE, MITOCHONDRIAL"/>
    <property type="match status" value="1"/>
</dbReference>
<dbReference type="PIRSF" id="PIRSF000447">
    <property type="entry name" value="KAS_II"/>
    <property type="match status" value="1"/>
</dbReference>
<evidence type="ECO:0000256" key="11">
    <source>
        <dbReference type="PIRNR" id="PIRNR000447"/>
    </source>
</evidence>
<dbReference type="InterPro" id="IPR014031">
    <property type="entry name" value="Ketoacyl_synth_C"/>
</dbReference>
<evidence type="ECO:0000256" key="10">
    <source>
        <dbReference type="ARBA" id="ARBA00023315"/>
    </source>
</evidence>
<dbReference type="Proteomes" id="UP001165306">
    <property type="component" value="Unassembled WGS sequence"/>
</dbReference>
<dbReference type="InterPro" id="IPR016039">
    <property type="entry name" value="Thiolase-like"/>
</dbReference>
<keyword evidence="9 11" id="KW-0275">Fatty acid biosynthesis</keyword>
<comment type="function">
    <text evidence="11">Involved in the type II fatty acid elongation cycle. Catalyzes the elongation of a wide range of acyl-ACP by the addition of two carbons from malonyl-ACP to an acyl acceptor. Can efficiently catalyze the conversion of palmitoleoyl-ACP (cis-hexadec-9-enoyl-ACP) to cis-vaccenoyl-ACP (cis-octadec-11-enoyl-ACP), an essential step in the thermal regulation of fatty acid composition.</text>
</comment>
<dbReference type="NCBIfam" id="NF005589">
    <property type="entry name" value="PRK07314.1"/>
    <property type="match status" value="1"/>
</dbReference>
<dbReference type="AlphaFoldDB" id="A0AA41WCF9"/>
<evidence type="ECO:0000256" key="7">
    <source>
        <dbReference type="ARBA" id="ARBA00022832"/>
    </source>
</evidence>
<dbReference type="InterPro" id="IPR000794">
    <property type="entry name" value="Beta-ketoacyl_synthase"/>
</dbReference>
<comment type="pathway">
    <text evidence="1 11">Lipid metabolism; fatty acid biosynthesis.</text>
</comment>
<dbReference type="GO" id="GO:0030497">
    <property type="term" value="P:fatty acid elongation"/>
    <property type="evidence" value="ECO:0007669"/>
    <property type="project" value="UniProtKB-ARBA"/>
</dbReference>